<accession>A0A2H3JZE4</accession>
<feature type="region of interest" description="Disordered" evidence="19">
    <location>
        <begin position="28"/>
        <end position="73"/>
    </location>
</feature>
<dbReference type="STRING" id="742152.A0A2H3JZE4"/>
<evidence type="ECO:0000256" key="18">
    <source>
        <dbReference type="PIRSR" id="PIRSR622312-50"/>
    </source>
</evidence>
<dbReference type="PRINTS" id="PR00869">
    <property type="entry name" value="DNAPOLX"/>
</dbReference>
<reference evidence="21 22" key="1">
    <citation type="journal article" date="2012" name="Science">
        <title>The Paleozoic origin of enzymatic lignin decomposition reconstructed from 31 fungal genomes.</title>
        <authorList>
            <person name="Floudas D."/>
            <person name="Binder M."/>
            <person name="Riley R."/>
            <person name="Barry K."/>
            <person name="Blanchette R.A."/>
            <person name="Henrissat B."/>
            <person name="Martinez A.T."/>
            <person name="Otillar R."/>
            <person name="Spatafora J.W."/>
            <person name="Yadav J.S."/>
            <person name="Aerts A."/>
            <person name="Benoit I."/>
            <person name="Boyd A."/>
            <person name="Carlson A."/>
            <person name="Copeland A."/>
            <person name="Coutinho P.M."/>
            <person name="de Vries R.P."/>
            <person name="Ferreira P."/>
            <person name="Findley K."/>
            <person name="Foster B."/>
            <person name="Gaskell J."/>
            <person name="Glotzer D."/>
            <person name="Gorecki P."/>
            <person name="Heitman J."/>
            <person name="Hesse C."/>
            <person name="Hori C."/>
            <person name="Igarashi K."/>
            <person name="Jurgens J.A."/>
            <person name="Kallen N."/>
            <person name="Kersten P."/>
            <person name="Kohler A."/>
            <person name="Kuees U."/>
            <person name="Kumar T.K.A."/>
            <person name="Kuo A."/>
            <person name="LaButti K."/>
            <person name="Larrondo L.F."/>
            <person name="Lindquist E."/>
            <person name="Ling A."/>
            <person name="Lombard V."/>
            <person name="Lucas S."/>
            <person name="Lundell T."/>
            <person name="Martin R."/>
            <person name="McLaughlin D.J."/>
            <person name="Morgenstern I."/>
            <person name="Morin E."/>
            <person name="Murat C."/>
            <person name="Nagy L.G."/>
            <person name="Nolan M."/>
            <person name="Ohm R.A."/>
            <person name="Patyshakuliyeva A."/>
            <person name="Rokas A."/>
            <person name="Ruiz-Duenas F.J."/>
            <person name="Sabat G."/>
            <person name="Salamov A."/>
            <person name="Samejima M."/>
            <person name="Schmutz J."/>
            <person name="Slot J.C."/>
            <person name="St John F."/>
            <person name="Stenlid J."/>
            <person name="Sun H."/>
            <person name="Sun S."/>
            <person name="Syed K."/>
            <person name="Tsang A."/>
            <person name="Wiebenga A."/>
            <person name="Young D."/>
            <person name="Pisabarro A."/>
            <person name="Eastwood D.C."/>
            <person name="Martin F."/>
            <person name="Cullen D."/>
            <person name="Grigoriev I.V."/>
            <person name="Hibbett D.S."/>
        </authorList>
    </citation>
    <scope>NUCLEOTIDE SEQUENCE [LARGE SCALE GENOMIC DNA]</scope>
    <source>
        <strain evidence="21 22">MD-104</strain>
    </source>
</reference>
<dbReference type="SMART" id="SM00483">
    <property type="entry name" value="POLXc"/>
    <property type="match status" value="1"/>
</dbReference>
<keyword evidence="22" id="KW-1185">Reference proteome</keyword>
<evidence type="ECO:0000256" key="14">
    <source>
        <dbReference type="ARBA" id="ARBA00023204"/>
    </source>
</evidence>
<dbReference type="InterPro" id="IPR027421">
    <property type="entry name" value="DNA_pol_lamdba_lyase_dom_sf"/>
</dbReference>
<dbReference type="PANTHER" id="PTHR11276">
    <property type="entry name" value="DNA POLYMERASE TYPE-X FAMILY MEMBER"/>
    <property type="match status" value="1"/>
</dbReference>
<dbReference type="InterPro" id="IPR019843">
    <property type="entry name" value="DNA_pol-X_BS"/>
</dbReference>
<evidence type="ECO:0000256" key="4">
    <source>
        <dbReference type="ARBA" id="ARBA00012417"/>
    </source>
</evidence>
<dbReference type="Gene3D" id="1.10.150.20">
    <property type="entry name" value="5' to 3' exonuclease, C-terminal subdomain"/>
    <property type="match status" value="1"/>
</dbReference>
<dbReference type="SUPFAM" id="SSF52113">
    <property type="entry name" value="BRCT domain"/>
    <property type="match status" value="1"/>
</dbReference>
<dbReference type="AlphaFoldDB" id="A0A2H3JZE4"/>
<dbReference type="InterPro" id="IPR002008">
    <property type="entry name" value="DNA_pol_X_beta-like"/>
</dbReference>
<keyword evidence="13" id="KW-0238">DNA-binding</keyword>
<dbReference type="InterPro" id="IPR002054">
    <property type="entry name" value="DNA-dir_DNA_pol_X"/>
</dbReference>
<dbReference type="GO" id="GO:0003887">
    <property type="term" value="F:DNA-directed DNA polymerase activity"/>
    <property type="evidence" value="ECO:0007669"/>
    <property type="project" value="UniProtKB-KW"/>
</dbReference>
<dbReference type="SUPFAM" id="SSF81301">
    <property type="entry name" value="Nucleotidyltransferase"/>
    <property type="match status" value="1"/>
</dbReference>
<dbReference type="GO" id="GO:0005634">
    <property type="term" value="C:nucleus"/>
    <property type="evidence" value="ECO:0007669"/>
    <property type="project" value="UniProtKB-SubCell"/>
</dbReference>
<feature type="domain" description="BRCT" evidence="20">
    <location>
        <begin position="100"/>
        <end position="185"/>
    </location>
</feature>
<dbReference type="InterPro" id="IPR037160">
    <property type="entry name" value="DNA_Pol_thumb_sf"/>
</dbReference>
<keyword evidence="8" id="KW-0548">Nucleotidyltransferase</keyword>
<feature type="active site" description="Nucleophile; Schiff-base intermediate with DNA; for 5'-dRP lyase activity" evidence="18">
    <location>
        <position position="463"/>
    </location>
</feature>
<evidence type="ECO:0000256" key="19">
    <source>
        <dbReference type="SAM" id="MobiDB-lite"/>
    </source>
</evidence>
<dbReference type="Proteomes" id="UP000218811">
    <property type="component" value="Unassembled WGS sequence"/>
</dbReference>
<evidence type="ECO:0000259" key="20">
    <source>
        <dbReference type="PROSITE" id="PS50172"/>
    </source>
</evidence>
<evidence type="ECO:0000256" key="6">
    <source>
        <dbReference type="ARBA" id="ARBA00022634"/>
    </source>
</evidence>
<keyword evidence="7" id="KW-0808">Transferase</keyword>
<dbReference type="InterPro" id="IPR001357">
    <property type="entry name" value="BRCT_dom"/>
</dbReference>
<dbReference type="InterPro" id="IPR029398">
    <property type="entry name" value="PolB_thumb"/>
</dbReference>
<dbReference type="EC" id="2.7.7.7" evidence="4"/>
<name>A0A2H3JZE4_WOLCO</name>
<dbReference type="FunFam" id="1.10.150.20:FF:000010">
    <property type="entry name" value="DNA polymerase lambda"/>
    <property type="match status" value="1"/>
</dbReference>
<dbReference type="EMBL" id="KB468135">
    <property type="protein sequence ID" value="PCH43258.1"/>
    <property type="molecule type" value="Genomic_DNA"/>
</dbReference>
<evidence type="ECO:0000313" key="21">
    <source>
        <dbReference type="EMBL" id="PCH43258.1"/>
    </source>
</evidence>
<evidence type="ECO:0000256" key="9">
    <source>
        <dbReference type="ARBA" id="ARBA00022705"/>
    </source>
</evidence>
<dbReference type="GO" id="GO:0003677">
    <property type="term" value="F:DNA binding"/>
    <property type="evidence" value="ECO:0007669"/>
    <property type="project" value="UniProtKB-KW"/>
</dbReference>
<dbReference type="SUPFAM" id="SSF47802">
    <property type="entry name" value="DNA polymerase beta, N-terminal domain-like"/>
    <property type="match status" value="1"/>
</dbReference>
<proteinExistence type="inferred from homology"/>
<dbReference type="Pfam" id="PF14791">
    <property type="entry name" value="DNA_pol_B_thumb"/>
    <property type="match status" value="1"/>
</dbReference>
<comment type="subcellular location">
    <subcellularLocation>
        <location evidence="2">Nucleus</location>
    </subcellularLocation>
</comment>
<keyword evidence="16" id="KW-0539">Nucleus</keyword>
<evidence type="ECO:0000256" key="10">
    <source>
        <dbReference type="ARBA" id="ARBA00022723"/>
    </source>
</evidence>
<sequence>MSMMAVGDLASTSDITARFPQRMLPLEHGVNAPKLPPGDGAASSSKIDAVAPATKAAKTRSSAAPKKGKTRKTKELVTPLEYAKRLQAKLAEDQANGKSPASHTLRGKRIYYFGGDMNYAGESTRGRMDYIMKHGGTLVPVYDPAQMTHIVTDASAPVLLRALGLRSLEEIPKHIPTVTWDWVLSVRRPSESGKETAANAEHGENAQTDYEIMHAAYKQRIDAGMSFRVNAARPKQGHATAAYRSNAAGAHHGPNRALDSGEISSISEFTEDRIDPKISGARGGEGGLRSLRPSPSAARQLPQVVHPSAGGAGPYTVAPRNGQDTQPPSGSNDPLAEFYAQARAERESDLLRSPSEDESDSASEPGAQKPPTRDAGREATVQRGFLCDAKGTGLPAPRCANQDVIDKLEELMELHKSKLSDEDRWRVFSYGKAIRALRSCPERIRSYEQAKAIKGVGDKTARKIMEILETGDLRRIYHERTDDVDVVNLFMGIYGVGRNIAYIWYSNGCRTLDDVKARKGGIKLTAAQEIGLRYYTDINSRMPRSEAAEIFEMIKPIALAIDPKLFIEIMGSYRRGKADCGDIDILITRPTDDGKTHQGVLLKLLRELHCQGIVTEDLCLPDDFDDLELVYRGLCRRDSKSPRRRIDFLTVPYTSRGAALLYYTGDDIFNRSLRLKANVMGYSLNQRGLYAGVVRDPCDRRQKLDDGERACLHARRGAHHVSPQGPSLRPRRRGRSSTS</sequence>
<dbReference type="InterPro" id="IPR028207">
    <property type="entry name" value="DNA_pol_B_palm_palm"/>
</dbReference>
<evidence type="ECO:0000256" key="7">
    <source>
        <dbReference type="ARBA" id="ARBA00022679"/>
    </source>
</evidence>
<dbReference type="Gene3D" id="3.30.460.10">
    <property type="entry name" value="Beta Polymerase, domain 2"/>
    <property type="match status" value="1"/>
</dbReference>
<evidence type="ECO:0000256" key="8">
    <source>
        <dbReference type="ARBA" id="ARBA00022695"/>
    </source>
</evidence>
<evidence type="ECO:0000256" key="3">
    <source>
        <dbReference type="ARBA" id="ARBA00008323"/>
    </source>
</evidence>
<dbReference type="InterPro" id="IPR022312">
    <property type="entry name" value="DNA_pol_X"/>
</dbReference>
<feature type="compositionally biased region" description="Low complexity" evidence="19">
    <location>
        <begin position="51"/>
        <end position="65"/>
    </location>
</feature>
<keyword evidence="10" id="KW-0479">Metal-binding</keyword>
<comment type="cofactor">
    <cofactor evidence="1">
        <name>Mn(2+)</name>
        <dbReference type="ChEBI" id="CHEBI:29035"/>
    </cofactor>
</comment>
<organism evidence="21 22">
    <name type="scientific">Wolfiporia cocos (strain MD-104)</name>
    <name type="common">Brown rot fungus</name>
    <dbReference type="NCBI Taxonomy" id="742152"/>
    <lineage>
        <taxon>Eukaryota</taxon>
        <taxon>Fungi</taxon>
        <taxon>Dikarya</taxon>
        <taxon>Basidiomycota</taxon>
        <taxon>Agaricomycotina</taxon>
        <taxon>Agaricomycetes</taxon>
        <taxon>Polyporales</taxon>
        <taxon>Phaeolaceae</taxon>
        <taxon>Wolfiporia</taxon>
    </lineage>
</organism>
<dbReference type="Pfam" id="PF14716">
    <property type="entry name" value="HHH_8"/>
    <property type="match status" value="1"/>
</dbReference>
<evidence type="ECO:0000256" key="12">
    <source>
        <dbReference type="ARBA" id="ARBA00022932"/>
    </source>
</evidence>
<keyword evidence="15" id="KW-0456">Lyase</keyword>
<keyword evidence="6" id="KW-0237">DNA synthesis</keyword>
<dbReference type="OMA" id="WRVFSYG"/>
<dbReference type="InterPro" id="IPR036420">
    <property type="entry name" value="BRCT_dom_sf"/>
</dbReference>
<evidence type="ECO:0000313" key="22">
    <source>
        <dbReference type="Proteomes" id="UP000218811"/>
    </source>
</evidence>
<keyword evidence="9" id="KW-0235">DNA replication</keyword>
<feature type="compositionally biased region" description="Polar residues" evidence="19">
    <location>
        <begin position="322"/>
        <end position="332"/>
    </location>
</feature>
<dbReference type="GO" id="GO:0006260">
    <property type="term" value="P:DNA replication"/>
    <property type="evidence" value="ECO:0007669"/>
    <property type="project" value="UniProtKB-KW"/>
</dbReference>
<feature type="region of interest" description="Disordered" evidence="19">
    <location>
        <begin position="715"/>
        <end position="739"/>
    </location>
</feature>
<dbReference type="GO" id="GO:0016829">
    <property type="term" value="F:lyase activity"/>
    <property type="evidence" value="ECO:0007669"/>
    <property type="project" value="UniProtKB-KW"/>
</dbReference>
<evidence type="ECO:0000256" key="2">
    <source>
        <dbReference type="ARBA" id="ARBA00004123"/>
    </source>
</evidence>
<gene>
    <name evidence="21" type="ORF">WOLCODRAFT_132716</name>
</gene>
<keyword evidence="14" id="KW-0234">DNA repair</keyword>
<evidence type="ECO:0000256" key="17">
    <source>
        <dbReference type="ARBA" id="ARBA00049244"/>
    </source>
</evidence>
<evidence type="ECO:0000256" key="11">
    <source>
        <dbReference type="ARBA" id="ARBA00022763"/>
    </source>
</evidence>
<comment type="similarity">
    <text evidence="3">Belongs to the DNA polymerase type-X family.</text>
</comment>
<feature type="compositionally biased region" description="Basic residues" evidence="19">
    <location>
        <begin position="729"/>
        <end position="739"/>
    </location>
</feature>
<dbReference type="InterPro" id="IPR010996">
    <property type="entry name" value="HHH_MUS81"/>
</dbReference>
<feature type="region of interest" description="Disordered" evidence="19">
    <location>
        <begin position="268"/>
        <end position="378"/>
    </location>
</feature>
<dbReference type="OrthoDB" id="205514at2759"/>
<evidence type="ECO:0000256" key="5">
    <source>
        <dbReference type="ARBA" id="ARBA00016513"/>
    </source>
</evidence>
<keyword evidence="11" id="KW-0227">DNA damage</keyword>
<dbReference type="Gene3D" id="1.10.150.110">
    <property type="entry name" value="DNA polymerase beta, N-terminal domain-like"/>
    <property type="match status" value="1"/>
</dbReference>
<dbReference type="GO" id="GO:0046872">
    <property type="term" value="F:metal ion binding"/>
    <property type="evidence" value="ECO:0007669"/>
    <property type="project" value="UniProtKB-KW"/>
</dbReference>
<dbReference type="CDD" id="cd00141">
    <property type="entry name" value="NT_POLXc"/>
    <property type="match status" value="1"/>
</dbReference>
<dbReference type="PROSITE" id="PS50172">
    <property type="entry name" value="BRCT"/>
    <property type="match status" value="1"/>
</dbReference>
<dbReference type="InterPro" id="IPR043519">
    <property type="entry name" value="NT_sf"/>
</dbReference>
<dbReference type="PROSITE" id="PS00522">
    <property type="entry name" value="DNA_POLYMERASE_X"/>
    <property type="match status" value="1"/>
</dbReference>
<evidence type="ECO:0000256" key="13">
    <source>
        <dbReference type="ARBA" id="ARBA00023125"/>
    </source>
</evidence>
<dbReference type="Pfam" id="PF14792">
    <property type="entry name" value="DNA_pol_B_palm"/>
    <property type="match status" value="1"/>
</dbReference>
<evidence type="ECO:0000256" key="15">
    <source>
        <dbReference type="ARBA" id="ARBA00023239"/>
    </source>
</evidence>
<dbReference type="PRINTS" id="PR00870">
    <property type="entry name" value="DNAPOLXBETA"/>
</dbReference>
<dbReference type="InterPro" id="IPR018944">
    <property type="entry name" value="DNA_pol_lambd_fingers_domain"/>
</dbReference>
<evidence type="ECO:0000256" key="1">
    <source>
        <dbReference type="ARBA" id="ARBA00001936"/>
    </source>
</evidence>
<dbReference type="Gene3D" id="3.30.210.10">
    <property type="entry name" value="DNA polymerase, thumb domain"/>
    <property type="match status" value="1"/>
</dbReference>
<comment type="catalytic activity">
    <reaction evidence="17">
        <text>DNA(n) + a 2'-deoxyribonucleoside 5'-triphosphate = DNA(n+1) + diphosphate</text>
        <dbReference type="Rhea" id="RHEA:22508"/>
        <dbReference type="Rhea" id="RHEA-COMP:17339"/>
        <dbReference type="Rhea" id="RHEA-COMP:17340"/>
        <dbReference type="ChEBI" id="CHEBI:33019"/>
        <dbReference type="ChEBI" id="CHEBI:61560"/>
        <dbReference type="ChEBI" id="CHEBI:173112"/>
        <dbReference type="EC" id="2.7.7.7"/>
    </reaction>
</comment>
<dbReference type="Pfam" id="PF10391">
    <property type="entry name" value="DNA_pol_lambd_f"/>
    <property type="match status" value="1"/>
</dbReference>
<dbReference type="FunFam" id="1.10.150.110:FF:000005">
    <property type="entry name" value="DNA polymerase POL4"/>
    <property type="match status" value="1"/>
</dbReference>
<dbReference type="GO" id="GO:0006303">
    <property type="term" value="P:double-strand break repair via nonhomologous end joining"/>
    <property type="evidence" value="ECO:0007669"/>
    <property type="project" value="TreeGrafter"/>
</dbReference>
<dbReference type="PANTHER" id="PTHR11276:SF28">
    <property type="entry name" value="DNA POLYMERASE LAMBDA"/>
    <property type="match status" value="1"/>
</dbReference>
<keyword evidence="12" id="KW-0239">DNA-directed DNA polymerase</keyword>
<protein>
    <recommendedName>
        <fullName evidence="5">DNA polymerase lambda</fullName>
        <ecNumber evidence="4">2.7.7.7</ecNumber>
    </recommendedName>
</protein>
<dbReference type="SUPFAM" id="SSF81585">
    <property type="entry name" value="PsbU/PolX domain-like"/>
    <property type="match status" value="1"/>
</dbReference>
<evidence type="ECO:0000256" key="16">
    <source>
        <dbReference type="ARBA" id="ARBA00023242"/>
    </source>
</evidence>